<dbReference type="EMBL" id="JAAGWK010000024">
    <property type="protein sequence ID" value="NEL55655.1"/>
    <property type="molecule type" value="Genomic_DNA"/>
</dbReference>
<dbReference type="InterPro" id="IPR031571">
    <property type="entry name" value="RcpC_dom"/>
</dbReference>
<protein>
    <submittedName>
        <fullName evidence="2">Flp pilus assembly protein CpaB</fullName>
    </submittedName>
</protein>
<dbReference type="InterPro" id="IPR017592">
    <property type="entry name" value="Pilus_assmbl_Flp-typ_CpaB"/>
</dbReference>
<keyword evidence="3" id="KW-1185">Reference proteome</keyword>
<dbReference type="InterPro" id="IPR013974">
    <property type="entry name" value="SAF"/>
</dbReference>
<dbReference type="RefSeq" id="WP_162393038.1">
    <property type="nucleotide sequence ID" value="NZ_JAABOZ010000004.1"/>
</dbReference>
<accession>A0A7K3WGN2</accession>
<dbReference type="NCBIfam" id="TIGR03177">
    <property type="entry name" value="pilus_cpaB"/>
    <property type="match status" value="1"/>
</dbReference>
<reference evidence="2 3" key="1">
    <citation type="submission" date="2020-02" db="EMBL/GenBank/DDBJ databases">
        <title>The whole genome sequence of CPCC 205119.</title>
        <authorList>
            <person name="Jiang Z."/>
        </authorList>
    </citation>
    <scope>NUCLEOTIDE SEQUENCE [LARGE SCALE GENOMIC DNA]</scope>
    <source>
        <strain evidence="2 3">CPCC 205119</strain>
    </source>
</reference>
<evidence type="ECO:0000313" key="3">
    <source>
        <dbReference type="Proteomes" id="UP000470470"/>
    </source>
</evidence>
<dbReference type="CDD" id="cd11614">
    <property type="entry name" value="SAF_CpaB_FlgA_like"/>
    <property type="match status" value="1"/>
</dbReference>
<name>A0A7K3WGN2_9ACTN</name>
<evidence type="ECO:0000313" key="2">
    <source>
        <dbReference type="EMBL" id="NEL55655.1"/>
    </source>
</evidence>
<dbReference type="SMART" id="SM00858">
    <property type="entry name" value="SAF"/>
    <property type="match status" value="1"/>
</dbReference>
<feature type="domain" description="SAF" evidence="1">
    <location>
        <begin position="45"/>
        <end position="107"/>
    </location>
</feature>
<dbReference type="Proteomes" id="UP000470470">
    <property type="component" value="Unassembled WGS sequence"/>
</dbReference>
<evidence type="ECO:0000259" key="1">
    <source>
        <dbReference type="SMART" id="SM00858"/>
    </source>
</evidence>
<organism evidence="2 3">
    <name type="scientific">Goekera deserti</name>
    <dbReference type="NCBI Taxonomy" id="2497753"/>
    <lineage>
        <taxon>Bacteria</taxon>
        <taxon>Bacillati</taxon>
        <taxon>Actinomycetota</taxon>
        <taxon>Actinomycetes</taxon>
        <taxon>Geodermatophilales</taxon>
        <taxon>Geodermatophilaceae</taxon>
        <taxon>Goekera</taxon>
    </lineage>
</organism>
<dbReference type="Pfam" id="PF16976">
    <property type="entry name" value="RcpC"/>
    <property type="match status" value="1"/>
</dbReference>
<proteinExistence type="predicted"/>
<comment type="caution">
    <text evidence="2">The sequence shown here is derived from an EMBL/GenBank/DDBJ whole genome shotgun (WGS) entry which is preliminary data.</text>
</comment>
<dbReference type="AlphaFoldDB" id="A0A7K3WGN2"/>
<dbReference type="Pfam" id="PF08666">
    <property type="entry name" value="SAF"/>
    <property type="match status" value="1"/>
</dbReference>
<gene>
    <name evidence="2" type="primary">cpaB</name>
    <name evidence="2" type="ORF">G1H19_16870</name>
</gene>
<sequence>MPRLRRPRHPLHLLRQLGALVLVAAALVVAVRPPAPGTAGPAPGTPAVVAARDLPAGTVLAAADLTVADVPVGLRPLGAAGDPAELVDQVLAGPVQAGELVTRVRLVGPGLWSQVPAGEVAAPVRLADLAVAGLLRAGDRVDVLASAPADGGSGAVESEVVAPAALVLAVPTGEEGPVGVAGTGPSGLLVLAVPPSTAARLAAAAVTATLTVTVVRPSHDVPRLPP</sequence>